<comment type="caution">
    <text evidence="8">The sequence shown here is derived from an EMBL/GenBank/DDBJ whole genome shotgun (WGS) entry which is preliminary data.</text>
</comment>
<proteinExistence type="inferred from homology"/>
<dbReference type="GO" id="GO:0005975">
    <property type="term" value="P:carbohydrate metabolic process"/>
    <property type="evidence" value="ECO:0007669"/>
    <property type="project" value="InterPro"/>
</dbReference>
<feature type="domain" description="Glycosyl hydrolase family 31 C-terminal" evidence="7">
    <location>
        <begin position="522"/>
        <end position="610"/>
    </location>
</feature>
<dbReference type="InterPro" id="IPR017853">
    <property type="entry name" value="GH"/>
</dbReference>
<dbReference type="PANTHER" id="PTHR22762">
    <property type="entry name" value="ALPHA-GLUCOSIDASE"/>
    <property type="match status" value="1"/>
</dbReference>
<dbReference type="InterPro" id="IPR025887">
    <property type="entry name" value="Glyco_hydro_31_N_dom"/>
</dbReference>
<dbReference type="Pfam" id="PF01055">
    <property type="entry name" value="Glyco_hydro_31_2nd"/>
    <property type="match status" value="1"/>
</dbReference>
<evidence type="ECO:0000259" key="7">
    <source>
        <dbReference type="Pfam" id="PF21365"/>
    </source>
</evidence>
<organism evidence="8 9">
    <name type="scientific">Diplocloster agilis</name>
    <dbReference type="NCBI Taxonomy" id="2850323"/>
    <lineage>
        <taxon>Bacteria</taxon>
        <taxon>Bacillati</taxon>
        <taxon>Bacillota</taxon>
        <taxon>Clostridia</taxon>
        <taxon>Lachnospirales</taxon>
        <taxon>Lachnospiraceae</taxon>
        <taxon>Diplocloster</taxon>
    </lineage>
</organism>
<dbReference type="PANTHER" id="PTHR22762:SF166">
    <property type="entry name" value="ALPHA-GLUCOSIDASE"/>
    <property type="match status" value="1"/>
</dbReference>
<keyword evidence="2 4" id="KW-0378">Hydrolase</keyword>
<dbReference type="Gene3D" id="2.60.40.1760">
    <property type="entry name" value="glycosyl hydrolase (family 31)"/>
    <property type="match status" value="1"/>
</dbReference>
<dbReference type="SUPFAM" id="SSF51011">
    <property type="entry name" value="Glycosyl hydrolase domain"/>
    <property type="match status" value="1"/>
</dbReference>
<feature type="domain" description="Glycoside hydrolase family 31 TIM barrel" evidence="5">
    <location>
        <begin position="155"/>
        <end position="512"/>
    </location>
</feature>
<dbReference type="RefSeq" id="WP_238721901.1">
    <property type="nucleotide sequence ID" value="NZ_JAHQCW010000019.1"/>
</dbReference>
<evidence type="ECO:0000256" key="1">
    <source>
        <dbReference type="ARBA" id="ARBA00007806"/>
    </source>
</evidence>
<dbReference type="InterPro" id="IPR030458">
    <property type="entry name" value="Glyco_hydro_31_AS"/>
</dbReference>
<dbReference type="SUPFAM" id="SSF74650">
    <property type="entry name" value="Galactose mutarotase-like"/>
    <property type="match status" value="1"/>
</dbReference>
<keyword evidence="3 4" id="KW-0326">Glycosidase</keyword>
<dbReference type="GO" id="GO:0030246">
    <property type="term" value="F:carbohydrate binding"/>
    <property type="evidence" value="ECO:0007669"/>
    <property type="project" value="InterPro"/>
</dbReference>
<evidence type="ECO:0000256" key="3">
    <source>
        <dbReference type="ARBA" id="ARBA00023295"/>
    </source>
</evidence>
<dbReference type="Gene3D" id="2.60.40.4040">
    <property type="match status" value="1"/>
</dbReference>
<dbReference type="Gene3D" id="3.20.20.80">
    <property type="entry name" value="Glycosidases"/>
    <property type="match status" value="1"/>
</dbReference>
<dbReference type="Pfam" id="PF21365">
    <property type="entry name" value="Glyco_hydro_31_3rd"/>
    <property type="match status" value="1"/>
</dbReference>
<dbReference type="CDD" id="cd06604">
    <property type="entry name" value="GH31_glucosidase_II_MalA"/>
    <property type="match status" value="1"/>
</dbReference>
<accession>A0A949NF75</accession>
<dbReference type="InterPro" id="IPR011013">
    <property type="entry name" value="Gal_mutarotase_sf_dom"/>
</dbReference>
<evidence type="ECO:0000313" key="8">
    <source>
        <dbReference type="EMBL" id="MBU9737314.1"/>
    </source>
</evidence>
<dbReference type="Pfam" id="PF13802">
    <property type="entry name" value="Gal_mutarotas_2"/>
    <property type="match status" value="1"/>
</dbReference>
<evidence type="ECO:0000256" key="4">
    <source>
        <dbReference type="RuleBase" id="RU361185"/>
    </source>
</evidence>
<dbReference type="Proteomes" id="UP000712157">
    <property type="component" value="Unassembled WGS sequence"/>
</dbReference>
<dbReference type="AlphaFoldDB" id="A0A949NF75"/>
<dbReference type="InterPro" id="IPR048395">
    <property type="entry name" value="Glyco_hydro_31_C"/>
</dbReference>
<dbReference type="GO" id="GO:0004553">
    <property type="term" value="F:hydrolase activity, hydrolyzing O-glycosyl compounds"/>
    <property type="evidence" value="ECO:0007669"/>
    <property type="project" value="InterPro"/>
</dbReference>
<evidence type="ECO:0000259" key="5">
    <source>
        <dbReference type="Pfam" id="PF01055"/>
    </source>
</evidence>
<dbReference type="EMBL" id="JAHQCW010000019">
    <property type="protein sequence ID" value="MBU9737314.1"/>
    <property type="molecule type" value="Genomic_DNA"/>
</dbReference>
<reference evidence="8" key="1">
    <citation type="submission" date="2021-06" db="EMBL/GenBank/DDBJ databases">
        <title>Description of novel taxa of the family Lachnospiraceae.</title>
        <authorList>
            <person name="Chaplin A.V."/>
            <person name="Sokolova S.R."/>
            <person name="Pikina A.P."/>
            <person name="Korzhanova M."/>
            <person name="Belova V."/>
            <person name="Korostin D."/>
            <person name="Efimov B.A."/>
        </authorList>
    </citation>
    <scope>NUCLEOTIDE SEQUENCE</scope>
    <source>
        <strain evidence="8">ASD5720</strain>
    </source>
</reference>
<evidence type="ECO:0000256" key="2">
    <source>
        <dbReference type="ARBA" id="ARBA00022801"/>
    </source>
</evidence>
<sequence>MIQKYVFGTPFETEAVVKDIPAVNGDPAYGCISTENGFRYTYRMDCEDKIYGLGEANRGINKRGFRYISDCTDNPEHTEDAVSMYGAHNFLIVSGKDTFGMFIDYPSRLTFDVGYSERNRLEITCEEANLYLYLIRGDSIYDIVKQFRRMIGRSYIPPKFAFGFGQSRWGYTTEEDFRSVAREYRENHIPMDLLYMDIDYMERFKDFTVNKESFPDFTQFVSDMKDVQIHLVPIIDAGVKVEKGYAVYEEGLEKGYFCKKEDGSEFTAAVWPGWTHFPDVLNPEAREWFGNKYQLLLSQGIDGFWNDMNEPAIFYSEEGLCEAKEFMKEFLQDSEQFSPFAITDMAQSLANNPKDYKRFYHEVNGQKVRHDKVHNLFGYNMTRAAGEAFEKLSPDKRILLFSRSSYIGMHRYGGIWTGDNKSWWSHILLNLKMLPSLNMCGFLYVGADLGGFGCDTTRDLLLRWLALGVFTPLMRNHAALGTRLQECYRFEELEDFRHVIGVRYRLIPYLYSEYMKAALNDEMMFKPLAFEYPQDSMACQVEDQLLVGNEIMIAPVYTQNATGRYVYLPEEMKFIKFLPDGNIREEILEKGHHYVEIALNEVPLFIRKGKSIPVGAAVETIEEISGVTLEYVGYPGAFYELYDDDGITPV</sequence>
<keyword evidence="9" id="KW-1185">Reference proteome</keyword>
<dbReference type="InterPro" id="IPR000322">
    <property type="entry name" value="Glyco_hydro_31_TIM"/>
</dbReference>
<protein>
    <submittedName>
        <fullName evidence="8">Alpha-glucosidase</fullName>
    </submittedName>
</protein>
<evidence type="ECO:0000313" key="9">
    <source>
        <dbReference type="Proteomes" id="UP000712157"/>
    </source>
</evidence>
<feature type="domain" description="Glycoside hydrolase family 31 N-terminal" evidence="6">
    <location>
        <begin position="43"/>
        <end position="112"/>
    </location>
</feature>
<comment type="similarity">
    <text evidence="1 4">Belongs to the glycosyl hydrolase 31 family.</text>
</comment>
<gene>
    <name evidence="8" type="ORF">KTH89_12260</name>
</gene>
<name>A0A949NF75_9FIRM</name>
<dbReference type="SUPFAM" id="SSF51445">
    <property type="entry name" value="(Trans)glycosidases"/>
    <property type="match status" value="1"/>
</dbReference>
<dbReference type="PROSITE" id="PS00129">
    <property type="entry name" value="GLYCOSYL_HYDROL_F31_1"/>
    <property type="match status" value="1"/>
</dbReference>
<dbReference type="CDD" id="cd14752">
    <property type="entry name" value="GH31_N"/>
    <property type="match status" value="1"/>
</dbReference>
<evidence type="ECO:0000259" key="6">
    <source>
        <dbReference type="Pfam" id="PF13802"/>
    </source>
</evidence>